<dbReference type="PROSITE" id="PS50891">
    <property type="entry name" value="LOB"/>
    <property type="match status" value="1"/>
</dbReference>
<gene>
    <name evidence="3" type="ORF">F3Y22_tig00110931pilonHSYRG00255</name>
    <name evidence="4" type="ORF">F3Y22_tig00110931pilonHSYRG00258</name>
</gene>
<comment type="similarity">
    <text evidence="1">Belongs to the LOB domain-containing protein family.</text>
</comment>
<feature type="domain" description="LOB" evidence="2">
    <location>
        <begin position="3"/>
        <end position="104"/>
    </location>
</feature>
<accession>A0A6A2ZDZ7</accession>
<organism evidence="4 5">
    <name type="scientific">Hibiscus syriacus</name>
    <name type="common">Rose of Sharon</name>
    <dbReference type="NCBI Taxonomy" id="106335"/>
    <lineage>
        <taxon>Eukaryota</taxon>
        <taxon>Viridiplantae</taxon>
        <taxon>Streptophyta</taxon>
        <taxon>Embryophyta</taxon>
        <taxon>Tracheophyta</taxon>
        <taxon>Spermatophyta</taxon>
        <taxon>Magnoliopsida</taxon>
        <taxon>eudicotyledons</taxon>
        <taxon>Gunneridae</taxon>
        <taxon>Pentapetalae</taxon>
        <taxon>rosids</taxon>
        <taxon>malvids</taxon>
        <taxon>Malvales</taxon>
        <taxon>Malvaceae</taxon>
        <taxon>Malvoideae</taxon>
        <taxon>Hibiscus</taxon>
    </lineage>
</organism>
<sequence>MTEDCAACKYQHRRCTAGCIFAPYFPHDREQQFENVRKYFPIHKVAQTIINLDRSKVDIAMRNIIVQSDMRAKDPVGGCYRIIQELEREIECKQAELDLVYNTIVICRAQGDGGFQMQKSAAGDHC</sequence>
<evidence type="ECO:0000313" key="4">
    <source>
        <dbReference type="EMBL" id="KAE8689897.1"/>
    </source>
</evidence>
<evidence type="ECO:0000313" key="5">
    <source>
        <dbReference type="Proteomes" id="UP000436088"/>
    </source>
</evidence>
<protein>
    <submittedName>
        <fullName evidence="4">Putative pentatricopeptide repeat-containing protein</fullName>
    </submittedName>
</protein>
<evidence type="ECO:0000256" key="1">
    <source>
        <dbReference type="ARBA" id="ARBA00005474"/>
    </source>
</evidence>
<dbReference type="EMBL" id="VEPZ02001167">
    <property type="protein sequence ID" value="KAE8689897.1"/>
    <property type="molecule type" value="Genomic_DNA"/>
</dbReference>
<evidence type="ECO:0000313" key="3">
    <source>
        <dbReference type="EMBL" id="KAE8689894.1"/>
    </source>
</evidence>
<evidence type="ECO:0000259" key="2">
    <source>
        <dbReference type="PROSITE" id="PS50891"/>
    </source>
</evidence>
<proteinExistence type="inferred from homology"/>
<comment type="caution">
    <text evidence="4">The sequence shown here is derived from an EMBL/GenBank/DDBJ whole genome shotgun (WGS) entry which is preliminary data.</text>
</comment>
<keyword evidence="5" id="KW-1185">Reference proteome</keyword>
<dbReference type="EMBL" id="VEPZ02001167">
    <property type="protein sequence ID" value="KAE8689894.1"/>
    <property type="molecule type" value="Genomic_DNA"/>
</dbReference>
<dbReference type="AlphaFoldDB" id="A0A6A2ZDZ7"/>
<reference evidence="4 5" key="1">
    <citation type="submission" date="2019-09" db="EMBL/GenBank/DDBJ databases">
        <title>Draft genome information of white flower Hibiscus syriacus.</title>
        <authorList>
            <person name="Kim Y.-M."/>
        </authorList>
    </citation>
    <scope>NUCLEOTIDE SEQUENCE [LARGE SCALE GENOMIC DNA]</scope>
    <source>
        <strain evidence="5">cv. Baekdansim</strain>
        <strain evidence="4">YM2019G1</strain>
        <tissue evidence="4">Leaf</tissue>
    </source>
</reference>
<dbReference type="PANTHER" id="PTHR31301">
    <property type="entry name" value="LOB DOMAIN-CONTAINING PROTEIN 4-RELATED"/>
    <property type="match status" value="1"/>
</dbReference>
<dbReference type="InterPro" id="IPR004883">
    <property type="entry name" value="LOB"/>
</dbReference>
<dbReference type="Proteomes" id="UP000436088">
    <property type="component" value="Unassembled WGS sequence"/>
</dbReference>
<dbReference type="Pfam" id="PF03195">
    <property type="entry name" value="LOB"/>
    <property type="match status" value="1"/>
</dbReference>
<dbReference type="PANTHER" id="PTHR31301:SF67">
    <property type="entry name" value="LOB DOMAIN-CONTAINING PROTEIN 22"/>
    <property type="match status" value="1"/>
</dbReference>
<dbReference type="OrthoDB" id="1893065at2759"/>
<name>A0A6A2ZDZ7_HIBSY</name>